<evidence type="ECO:0000313" key="3">
    <source>
        <dbReference type="Proteomes" id="UP001161017"/>
    </source>
</evidence>
<feature type="compositionally biased region" description="Polar residues" evidence="1">
    <location>
        <begin position="110"/>
        <end position="127"/>
    </location>
</feature>
<gene>
    <name evidence="2" type="ORF">OHK93_005188</name>
</gene>
<comment type="caution">
    <text evidence="2">The sequence shown here is derived from an EMBL/GenBank/DDBJ whole genome shotgun (WGS) entry which is preliminary data.</text>
</comment>
<evidence type="ECO:0000256" key="1">
    <source>
        <dbReference type="SAM" id="MobiDB-lite"/>
    </source>
</evidence>
<evidence type="ECO:0000313" key="2">
    <source>
        <dbReference type="EMBL" id="MDI1493399.1"/>
    </source>
</evidence>
<dbReference type="EMBL" id="JAPUFD010000026">
    <property type="protein sequence ID" value="MDI1493399.1"/>
    <property type="molecule type" value="Genomic_DNA"/>
</dbReference>
<feature type="region of interest" description="Disordered" evidence="1">
    <location>
        <begin position="1"/>
        <end position="171"/>
    </location>
</feature>
<organism evidence="2 3">
    <name type="scientific">Ramalina farinacea</name>
    <dbReference type="NCBI Taxonomy" id="258253"/>
    <lineage>
        <taxon>Eukaryota</taxon>
        <taxon>Fungi</taxon>
        <taxon>Dikarya</taxon>
        <taxon>Ascomycota</taxon>
        <taxon>Pezizomycotina</taxon>
        <taxon>Lecanoromycetes</taxon>
        <taxon>OSLEUM clade</taxon>
        <taxon>Lecanoromycetidae</taxon>
        <taxon>Lecanorales</taxon>
        <taxon>Lecanorineae</taxon>
        <taxon>Ramalinaceae</taxon>
        <taxon>Ramalina</taxon>
    </lineage>
</organism>
<accession>A0AA43QXI3</accession>
<feature type="compositionally biased region" description="Polar residues" evidence="1">
    <location>
        <begin position="62"/>
        <end position="72"/>
    </location>
</feature>
<feature type="compositionally biased region" description="Low complexity" evidence="1">
    <location>
        <begin position="9"/>
        <end position="22"/>
    </location>
</feature>
<feature type="compositionally biased region" description="Basic and acidic residues" evidence="1">
    <location>
        <begin position="154"/>
        <end position="171"/>
    </location>
</feature>
<protein>
    <submittedName>
        <fullName evidence="2">Uncharacterized protein</fullName>
    </submittedName>
</protein>
<dbReference type="Proteomes" id="UP001161017">
    <property type="component" value="Unassembled WGS sequence"/>
</dbReference>
<proteinExistence type="predicted"/>
<dbReference type="AlphaFoldDB" id="A0AA43QXI3"/>
<sequence length="171" mass="19086">MEAFDRHPVQQNQPPQIQQDPLPSQPPPSPEECWADPDEFLASSDLYLAQVPSPTQKHKFSSDSATISTPIKSPQPPNEPDDKEDIQQFLGLLDRKTERPPALNSKPKLSLQQPHSGPASLPSQASVATREGSERDSTSQQTPYNLRIPPPRRAPKEKDPPDLDFREDHFG</sequence>
<reference evidence="2" key="1">
    <citation type="journal article" date="2023" name="Genome Biol. Evol.">
        <title>First Whole Genome Sequence and Flow Cytometry Genome Size Data for the Lichen-Forming Fungus Ramalina farinacea (Ascomycota).</title>
        <authorList>
            <person name="Llewellyn T."/>
            <person name="Mian S."/>
            <person name="Hill R."/>
            <person name="Leitch I.J."/>
            <person name="Gaya E."/>
        </authorList>
    </citation>
    <scope>NUCLEOTIDE SEQUENCE</scope>
    <source>
        <strain evidence="2">LIQ254RAFAR</strain>
    </source>
</reference>
<keyword evidence="3" id="KW-1185">Reference proteome</keyword>
<name>A0AA43QXI3_9LECA</name>